<comment type="caution">
    <text evidence="5">The sequence shown here is derived from an EMBL/GenBank/DDBJ whole genome shotgun (WGS) entry which is preliminary data.</text>
</comment>
<keyword evidence="1" id="KW-0805">Transcription regulation</keyword>
<evidence type="ECO:0000256" key="2">
    <source>
        <dbReference type="ARBA" id="ARBA00023125"/>
    </source>
</evidence>
<protein>
    <submittedName>
        <fullName evidence="5">LacI family transcriptional regulator</fullName>
    </submittedName>
</protein>
<dbReference type="Proteomes" id="UP000272474">
    <property type="component" value="Unassembled WGS sequence"/>
</dbReference>
<gene>
    <name evidence="5" type="ORF">D7294_09870</name>
</gene>
<dbReference type="CDD" id="cd01392">
    <property type="entry name" value="HTH_LacI"/>
    <property type="match status" value="1"/>
</dbReference>
<dbReference type="SUPFAM" id="SSF47413">
    <property type="entry name" value="lambda repressor-like DNA-binding domains"/>
    <property type="match status" value="1"/>
</dbReference>
<evidence type="ECO:0000256" key="3">
    <source>
        <dbReference type="ARBA" id="ARBA00023163"/>
    </source>
</evidence>
<reference evidence="5 6" key="1">
    <citation type="journal article" date="2014" name="Int. J. Syst. Evol. Microbiol.">
        <title>Streptomyces hoynatensis sp. nov., isolated from deep marine sediment.</title>
        <authorList>
            <person name="Veyisoglu A."/>
            <person name="Sahin N."/>
        </authorList>
    </citation>
    <scope>NUCLEOTIDE SEQUENCE [LARGE SCALE GENOMIC DNA]</scope>
    <source>
        <strain evidence="5 6">KCTC 29097</strain>
    </source>
</reference>
<evidence type="ECO:0000313" key="5">
    <source>
        <dbReference type="EMBL" id="RKN43978.1"/>
    </source>
</evidence>
<dbReference type="PANTHER" id="PTHR30146:SF153">
    <property type="entry name" value="LACTOSE OPERON REPRESSOR"/>
    <property type="match status" value="1"/>
</dbReference>
<dbReference type="PROSITE" id="PS00356">
    <property type="entry name" value="HTH_LACI_1"/>
    <property type="match status" value="1"/>
</dbReference>
<dbReference type="RefSeq" id="WP_120677707.1">
    <property type="nucleotide sequence ID" value="NZ_RBAL01000004.1"/>
</dbReference>
<keyword evidence="6" id="KW-1185">Reference proteome</keyword>
<name>A0A3A9Z6T4_9ACTN</name>
<dbReference type="GO" id="GO:0003700">
    <property type="term" value="F:DNA-binding transcription factor activity"/>
    <property type="evidence" value="ECO:0007669"/>
    <property type="project" value="TreeGrafter"/>
</dbReference>
<dbReference type="AlphaFoldDB" id="A0A3A9Z6T4"/>
<dbReference type="OrthoDB" id="252678at2"/>
<dbReference type="Pfam" id="PF13377">
    <property type="entry name" value="Peripla_BP_3"/>
    <property type="match status" value="1"/>
</dbReference>
<dbReference type="InterPro" id="IPR046335">
    <property type="entry name" value="LacI/GalR-like_sensor"/>
</dbReference>
<dbReference type="PROSITE" id="PS50932">
    <property type="entry name" value="HTH_LACI_2"/>
    <property type="match status" value="1"/>
</dbReference>
<dbReference type="PANTHER" id="PTHR30146">
    <property type="entry name" value="LACI-RELATED TRANSCRIPTIONAL REPRESSOR"/>
    <property type="match status" value="1"/>
</dbReference>
<evidence type="ECO:0000313" key="6">
    <source>
        <dbReference type="Proteomes" id="UP000272474"/>
    </source>
</evidence>
<dbReference type="Gene3D" id="1.10.260.40">
    <property type="entry name" value="lambda repressor-like DNA-binding domains"/>
    <property type="match status" value="1"/>
</dbReference>
<dbReference type="SUPFAM" id="SSF53822">
    <property type="entry name" value="Periplasmic binding protein-like I"/>
    <property type="match status" value="1"/>
</dbReference>
<accession>A0A3A9Z6T4</accession>
<dbReference type="Pfam" id="PF00356">
    <property type="entry name" value="LacI"/>
    <property type="match status" value="1"/>
</dbReference>
<sequence>MVTIRDVATDAGVSRSTVSYVLTGNKRLSPATVARVRASMAKLGYRPDLAARASGRGRTGVLGLLAPVSAAGPESGVEVFMHFVRAATYAARARGLDLLVMGGKDQRLGAGLLADALVVMDVQRQDPRLGALRRSGLPAVLIGLPEDRHGLSAVDLDFEAAGRAAAQHLAERGHREVALLGMPRRHGFAFAFAERFRHGFEAEAAARGLAARHLPCEPDGEGVGDWLDTLAPELPGLSGLVVLNTDALRPLLDALGRRGLVLPRDCSVLAVSPGELAARGPRPVTAVDLPAAELMARAVARVLEELAGTAEAGAVDLLPPVLRDQGSTARHVPGVSRGVYA</sequence>
<dbReference type="InterPro" id="IPR010982">
    <property type="entry name" value="Lambda_DNA-bd_dom_sf"/>
</dbReference>
<keyword evidence="2" id="KW-0238">DNA-binding</keyword>
<organism evidence="5 6">
    <name type="scientific">Streptomyces hoynatensis</name>
    <dbReference type="NCBI Taxonomy" id="1141874"/>
    <lineage>
        <taxon>Bacteria</taxon>
        <taxon>Bacillati</taxon>
        <taxon>Actinomycetota</taxon>
        <taxon>Actinomycetes</taxon>
        <taxon>Kitasatosporales</taxon>
        <taxon>Streptomycetaceae</taxon>
        <taxon>Streptomyces</taxon>
    </lineage>
</organism>
<feature type="domain" description="HTH lacI-type" evidence="4">
    <location>
        <begin position="2"/>
        <end position="56"/>
    </location>
</feature>
<dbReference type="Gene3D" id="3.40.50.2300">
    <property type="match status" value="2"/>
</dbReference>
<evidence type="ECO:0000259" key="4">
    <source>
        <dbReference type="PROSITE" id="PS50932"/>
    </source>
</evidence>
<dbReference type="SMART" id="SM00354">
    <property type="entry name" value="HTH_LACI"/>
    <property type="match status" value="1"/>
</dbReference>
<proteinExistence type="predicted"/>
<keyword evidence="3" id="KW-0804">Transcription</keyword>
<dbReference type="GO" id="GO:0000976">
    <property type="term" value="F:transcription cis-regulatory region binding"/>
    <property type="evidence" value="ECO:0007669"/>
    <property type="project" value="TreeGrafter"/>
</dbReference>
<dbReference type="InterPro" id="IPR028082">
    <property type="entry name" value="Peripla_BP_I"/>
</dbReference>
<dbReference type="EMBL" id="RBAL01000004">
    <property type="protein sequence ID" value="RKN43978.1"/>
    <property type="molecule type" value="Genomic_DNA"/>
</dbReference>
<dbReference type="InterPro" id="IPR000843">
    <property type="entry name" value="HTH_LacI"/>
</dbReference>
<evidence type="ECO:0000256" key="1">
    <source>
        <dbReference type="ARBA" id="ARBA00023015"/>
    </source>
</evidence>